<dbReference type="PANTHER" id="PTHR47005">
    <property type="entry name" value="HEAVY METAL TRANSPORT/DETOXIFICATION SUPERFAMILY PROTEIN"/>
    <property type="match status" value="1"/>
</dbReference>
<sequence length="197" mass="22100">MNKEIRDEQYDEKTGTVTIRVICCNPEKLRDNLCREGGGFIKRIEIVQPPPSTPPSTPPTTPPSTPPTPPTPPPTIRDRPCLPPAFLVWPFYEDGSGGAPSFYEKRIWDSYDVSIAIDTITSSKFIKDPETITSRGGNYTLGFFSPENSTARYVGIWWQPLFTVIWVANRNQPLRDSYGIVTISEDGNFVVFVDNNV</sequence>
<gene>
    <name evidence="6" type="ORF">VNO77_19631</name>
</gene>
<keyword evidence="1" id="KW-0732">Signal</keyword>
<evidence type="ECO:0000256" key="3">
    <source>
        <dbReference type="ARBA" id="ARBA00023180"/>
    </source>
</evidence>
<dbReference type="Gene3D" id="2.90.10.10">
    <property type="entry name" value="Bulb-type lectin domain"/>
    <property type="match status" value="1"/>
</dbReference>
<evidence type="ECO:0000259" key="5">
    <source>
        <dbReference type="PROSITE" id="PS50927"/>
    </source>
</evidence>
<organism evidence="6 7">
    <name type="scientific">Canavalia gladiata</name>
    <name type="common">Sword bean</name>
    <name type="synonym">Dolichos gladiatus</name>
    <dbReference type="NCBI Taxonomy" id="3824"/>
    <lineage>
        <taxon>Eukaryota</taxon>
        <taxon>Viridiplantae</taxon>
        <taxon>Streptophyta</taxon>
        <taxon>Embryophyta</taxon>
        <taxon>Tracheophyta</taxon>
        <taxon>Spermatophyta</taxon>
        <taxon>Magnoliopsida</taxon>
        <taxon>eudicotyledons</taxon>
        <taxon>Gunneridae</taxon>
        <taxon>Pentapetalae</taxon>
        <taxon>rosids</taxon>
        <taxon>fabids</taxon>
        <taxon>Fabales</taxon>
        <taxon>Fabaceae</taxon>
        <taxon>Papilionoideae</taxon>
        <taxon>50 kb inversion clade</taxon>
        <taxon>NPAAA clade</taxon>
        <taxon>indigoferoid/millettioid clade</taxon>
        <taxon>Phaseoleae</taxon>
        <taxon>Canavalia</taxon>
    </lineage>
</organism>
<evidence type="ECO:0000313" key="6">
    <source>
        <dbReference type="EMBL" id="KAK7338995.1"/>
    </source>
</evidence>
<proteinExistence type="predicted"/>
<dbReference type="SUPFAM" id="SSF51110">
    <property type="entry name" value="alpha-D-mannose-specific plant lectins"/>
    <property type="match status" value="1"/>
</dbReference>
<dbReference type="Proteomes" id="UP001367508">
    <property type="component" value="Unassembled WGS sequence"/>
</dbReference>
<dbReference type="PANTHER" id="PTHR47005:SF5">
    <property type="entry name" value="HEAVY METAL TRANSPORT_DETOXIFICATION SUPERFAMILY PROTEIN"/>
    <property type="match status" value="1"/>
</dbReference>
<keyword evidence="3" id="KW-0325">Glycoprotein</keyword>
<protein>
    <recommendedName>
        <fullName evidence="5">Bulb-type lectin domain-containing protein</fullName>
    </recommendedName>
</protein>
<comment type="caution">
    <text evidence="6">The sequence shown here is derived from an EMBL/GenBank/DDBJ whole genome shotgun (WGS) entry which is preliminary data.</text>
</comment>
<keyword evidence="7" id="KW-1185">Reference proteome</keyword>
<evidence type="ECO:0000256" key="1">
    <source>
        <dbReference type="ARBA" id="ARBA00022729"/>
    </source>
</evidence>
<keyword evidence="2" id="KW-1015">Disulfide bond</keyword>
<evidence type="ECO:0000256" key="4">
    <source>
        <dbReference type="SAM" id="MobiDB-lite"/>
    </source>
</evidence>
<dbReference type="SMART" id="SM00108">
    <property type="entry name" value="B_lectin"/>
    <property type="match status" value="1"/>
</dbReference>
<dbReference type="InterPro" id="IPR001480">
    <property type="entry name" value="Bulb-type_lectin_dom"/>
</dbReference>
<feature type="compositionally biased region" description="Pro residues" evidence="4">
    <location>
        <begin position="48"/>
        <end position="75"/>
    </location>
</feature>
<dbReference type="AlphaFoldDB" id="A0AAN9LMW2"/>
<feature type="domain" description="Bulb-type lectin" evidence="5">
    <location>
        <begin position="117"/>
        <end position="197"/>
    </location>
</feature>
<dbReference type="EMBL" id="JAYMYQ010000004">
    <property type="protein sequence ID" value="KAK7338995.1"/>
    <property type="molecule type" value="Genomic_DNA"/>
</dbReference>
<dbReference type="PROSITE" id="PS50927">
    <property type="entry name" value="BULB_LECTIN"/>
    <property type="match status" value="1"/>
</dbReference>
<dbReference type="InterPro" id="IPR036426">
    <property type="entry name" value="Bulb-type_lectin_dom_sf"/>
</dbReference>
<accession>A0AAN9LMW2</accession>
<name>A0AAN9LMW2_CANGL</name>
<evidence type="ECO:0000313" key="7">
    <source>
        <dbReference type="Proteomes" id="UP001367508"/>
    </source>
</evidence>
<evidence type="ECO:0000256" key="2">
    <source>
        <dbReference type="ARBA" id="ARBA00023157"/>
    </source>
</evidence>
<reference evidence="6 7" key="1">
    <citation type="submission" date="2024-01" db="EMBL/GenBank/DDBJ databases">
        <title>The genomes of 5 underutilized Papilionoideae crops provide insights into root nodulation and disease resistanc.</title>
        <authorList>
            <person name="Jiang F."/>
        </authorList>
    </citation>
    <scope>NUCLEOTIDE SEQUENCE [LARGE SCALE GENOMIC DNA]</scope>
    <source>
        <strain evidence="6">LVBAO_FW01</strain>
        <tissue evidence="6">Leaves</tissue>
    </source>
</reference>
<feature type="region of interest" description="Disordered" evidence="4">
    <location>
        <begin position="45"/>
        <end position="77"/>
    </location>
</feature>